<proteinExistence type="predicted"/>
<dbReference type="InParanoid" id="A0A316YKP7"/>
<feature type="region of interest" description="Disordered" evidence="1">
    <location>
        <begin position="65"/>
        <end position="237"/>
    </location>
</feature>
<protein>
    <submittedName>
        <fullName evidence="2">Uncharacterized protein</fullName>
    </submittedName>
</protein>
<feature type="compositionally biased region" description="Basic and acidic residues" evidence="1">
    <location>
        <begin position="120"/>
        <end position="139"/>
    </location>
</feature>
<feature type="compositionally biased region" description="Basic and acidic residues" evidence="1">
    <location>
        <begin position="148"/>
        <end position="160"/>
    </location>
</feature>
<feature type="compositionally biased region" description="Low complexity" evidence="1">
    <location>
        <begin position="89"/>
        <end position="100"/>
    </location>
</feature>
<evidence type="ECO:0000313" key="3">
    <source>
        <dbReference type="Proteomes" id="UP000245768"/>
    </source>
</evidence>
<feature type="compositionally biased region" description="Polar residues" evidence="1">
    <location>
        <begin position="219"/>
        <end position="237"/>
    </location>
</feature>
<evidence type="ECO:0000313" key="2">
    <source>
        <dbReference type="EMBL" id="PWN89384.1"/>
    </source>
</evidence>
<dbReference type="AlphaFoldDB" id="A0A316YKP7"/>
<evidence type="ECO:0000256" key="1">
    <source>
        <dbReference type="SAM" id="MobiDB-lite"/>
    </source>
</evidence>
<dbReference type="GeneID" id="37047079"/>
<keyword evidence="3" id="KW-1185">Reference proteome</keyword>
<name>A0A316YKP7_9BASI</name>
<accession>A0A316YKP7</accession>
<gene>
    <name evidence="2" type="ORF">FA10DRAFT_302730</name>
</gene>
<dbReference type="OrthoDB" id="3366682at2759"/>
<sequence>MAARYGGRFAPNYESEARRIQKEPIVVWRKEWVHPKAPSSGGVGASTAGAGVKIMKWVRTGDTVQFPEEEDVNELQQLQQPEIEHEQSLQDQAQVQGDQQTGPSVDAEGTIARASDAMEVDQRPGVEDMDIARGADLHAEQAAADLLEQAHEDVQDRQRAEQTGGDPQAAVVQPAEDEEIVALAKEQGSIATDDVEERLQPPIEPEAQEQQADEEEGETSTTAPSAMQIQVDQQPLN</sequence>
<organism evidence="2 3">
    <name type="scientific">Acaromyces ingoldii</name>
    <dbReference type="NCBI Taxonomy" id="215250"/>
    <lineage>
        <taxon>Eukaryota</taxon>
        <taxon>Fungi</taxon>
        <taxon>Dikarya</taxon>
        <taxon>Basidiomycota</taxon>
        <taxon>Ustilaginomycotina</taxon>
        <taxon>Exobasidiomycetes</taxon>
        <taxon>Exobasidiales</taxon>
        <taxon>Cryptobasidiaceae</taxon>
        <taxon>Acaromyces</taxon>
    </lineage>
</organism>
<dbReference type="RefSeq" id="XP_025376582.1">
    <property type="nucleotide sequence ID" value="XM_025525163.1"/>
</dbReference>
<reference evidence="2" key="1">
    <citation type="journal article" date="2018" name="Mol. Biol. Evol.">
        <title>Broad Genomic Sampling Reveals a Smut Pathogenic Ancestry of the Fungal Clade Ustilaginomycotina.</title>
        <authorList>
            <person name="Kijpornyongpan T."/>
            <person name="Mondo S.J."/>
            <person name="Barry K."/>
            <person name="Sandor L."/>
            <person name="Lee J."/>
            <person name="Lipzen A."/>
            <person name="Pangilinan J."/>
            <person name="LaButti K."/>
            <person name="Hainaut M."/>
            <person name="Henrissat B."/>
            <person name="Grigoriev I.V."/>
            <person name="Spatafora J.W."/>
            <person name="Aime M.C."/>
        </authorList>
    </citation>
    <scope>NUCLEOTIDE SEQUENCE [LARGE SCALE GENOMIC DNA]</scope>
    <source>
        <strain evidence="2">MCA 4198</strain>
    </source>
</reference>
<dbReference type="Proteomes" id="UP000245768">
    <property type="component" value="Unassembled WGS sequence"/>
</dbReference>
<dbReference type="EMBL" id="KZ819637">
    <property type="protein sequence ID" value="PWN89384.1"/>
    <property type="molecule type" value="Genomic_DNA"/>
</dbReference>